<dbReference type="Proteomes" id="UP000694924">
    <property type="component" value="Unplaced"/>
</dbReference>
<evidence type="ECO:0000313" key="3">
    <source>
        <dbReference type="Proteomes" id="UP000694924"/>
    </source>
</evidence>
<evidence type="ECO:0000313" key="4">
    <source>
        <dbReference type="RefSeq" id="XP_015175122.1"/>
    </source>
</evidence>
<name>A0ABM1I4I5_POLDO</name>
<feature type="compositionally biased region" description="Polar residues" evidence="2">
    <location>
        <begin position="1"/>
        <end position="11"/>
    </location>
</feature>
<keyword evidence="1" id="KW-0175">Coiled coil</keyword>
<feature type="coiled-coil region" evidence="1">
    <location>
        <begin position="26"/>
        <end position="53"/>
    </location>
</feature>
<dbReference type="Gene3D" id="3.30.160.60">
    <property type="entry name" value="Classic Zinc Finger"/>
    <property type="match status" value="1"/>
</dbReference>
<gene>
    <name evidence="4" type="primary">LOC107065702</name>
</gene>
<feature type="region of interest" description="Disordered" evidence="2">
    <location>
        <begin position="218"/>
        <end position="255"/>
    </location>
</feature>
<dbReference type="GeneID" id="107065702"/>
<sequence length="330" mass="37890">MPRNKTNANSADENKRERKVSKSIQCDIQTDEITRLQEQLKLLQLENETLKKRVDNNPVAFKSLSPNINVSVRRSPRKNKNLIKTESQIMKNTTNQKTCSCKGNCSSKVCGCVKNQRKCSPICKCNNQSCKNQQLENKENMESVQNKISDETVNLENASSKNETTHQHLFSPTNGTLHETTINIQMEGISFDTKKQLTYDSDENSKKKIVKKNLIKEKKTKQQDEDENDIPKVYPIFDPMKPNRQLPRTPPRASMEDECLMCPENNVSTVAETSSEKVENILPKENILEGLNQENVDLDKLSIVLFECSKCKRKFYPWRVKVHESACHKL</sequence>
<feature type="region of interest" description="Disordered" evidence="2">
    <location>
        <begin position="1"/>
        <end position="21"/>
    </location>
</feature>
<protein>
    <submittedName>
        <fullName evidence="4">Uncharacterized protein LOC107065702</fullName>
    </submittedName>
</protein>
<keyword evidence="3" id="KW-1185">Reference proteome</keyword>
<evidence type="ECO:0000256" key="2">
    <source>
        <dbReference type="SAM" id="MobiDB-lite"/>
    </source>
</evidence>
<evidence type="ECO:0000256" key="1">
    <source>
        <dbReference type="SAM" id="Coils"/>
    </source>
</evidence>
<reference evidence="4" key="1">
    <citation type="submission" date="2025-08" db="UniProtKB">
        <authorList>
            <consortium name="RefSeq"/>
        </authorList>
    </citation>
    <scope>IDENTIFICATION</scope>
    <source>
        <tissue evidence="4">Whole body</tissue>
    </source>
</reference>
<dbReference type="RefSeq" id="XP_015175122.1">
    <property type="nucleotide sequence ID" value="XM_015319636.1"/>
</dbReference>
<accession>A0ABM1I4I5</accession>
<proteinExistence type="predicted"/>
<organism evidence="3 4">
    <name type="scientific">Polistes dominula</name>
    <name type="common">European paper wasp</name>
    <name type="synonym">Vespa dominula</name>
    <dbReference type="NCBI Taxonomy" id="743375"/>
    <lineage>
        <taxon>Eukaryota</taxon>
        <taxon>Metazoa</taxon>
        <taxon>Ecdysozoa</taxon>
        <taxon>Arthropoda</taxon>
        <taxon>Hexapoda</taxon>
        <taxon>Insecta</taxon>
        <taxon>Pterygota</taxon>
        <taxon>Neoptera</taxon>
        <taxon>Endopterygota</taxon>
        <taxon>Hymenoptera</taxon>
        <taxon>Apocrita</taxon>
        <taxon>Aculeata</taxon>
        <taxon>Vespoidea</taxon>
        <taxon>Vespidae</taxon>
        <taxon>Polistinae</taxon>
        <taxon>Polistini</taxon>
        <taxon>Polistes</taxon>
    </lineage>
</organism>